<evidence type="ECO:0008006" key="2">
    <source>
        <dbReference type="Google" id="ProtNLM"/>
    </source>
</evidence>
<dbReference type="AlphaFoldDB" id="A0A6S6SS11"/>
<proteinExistence type="predicted"/>
<accession>A0A6S6SS11</accession>
<reference evidence="1" key="1">
    <citation type="submission" date="2020-01" db="EMBL/GenBank/DDBJ databases">
        <authorList>
            <person name="Meier V. D."/>
            <person name="Meier V D."/>
        </authorList>
    </citation>
    <scope>NUCLEOTIDE SEQUENCE</scope>
    <source>
        <strain evidence="1">HLG_WM_MAG_08</strain>
    </source>
</reference>
<protein>
    <recommendedName>
        <fullName evidence="2">YtxH domain-containing protein</fullName>
    </recommendedName>
</protein>
<evidence type="ECO:0000313" key="1">
    <source>
        <dbReference type="EMBL" id="CAA6807703.1"/>
    </source>
</evidence>
<name>A0A6S6SS11_9GAMM</name>
<dbReference type="EMBL" id="CACVAV010000117">
    <property type="protein sequence ID" value="CAA6807703.1"/>
    <property type="molecule type" value="Genomic_DNA"/>
</dbReference>
<sequence length="93" mass="9975">MFPIPMNFVVGAAVGAATTYVFKDDSAKQWLSETGGKLKEGSSSFIASFKKKPEEQAEDVVETVEAVAESAAESVETAAETVVEKSEETQQRI</sequence>
<organism evidence="1">
    <name type="scientific">uncultured Thiotrichaceae bacterium</name>
    <dbReference type="NCBI Taxonomy" id="298394"/>
    <lineage>
        <taxon>Bacteria</taxon>
        <taxon>Pseudomonadati</taxon>
        <taxon>Pseudomonadota</taxon>
        <taxon>Gammaproteobacteria</taxon>
        <taxon>Thiotrichales</taxon>
        <taxon>Thiotrichaceae</taxon>
        <taxon>environmental samples</taxon>
    </lineage>
</organism>
<gene>
    <name evidence="1" type="ORF">HELGO_WM82244</name>
</gene>